<proteinExistence type="predicted"/>
<organism evidence="3 4">
    <name type="scientific">Cucurbitaria berberidis CBS 394.84</name>
    <dbReference type="NCBI Taxonomy" id="1168544"/>
    <lineage>
        <taxon>Eukaryota</taxon>
        <taxon>Fungi</taxon>
        <taxon>Dikarya</taxon>
        <taxon>Ascomycota</taxon>
        <taxon>Pezizomycotina</taxon>
        <taxon>Dothideomycetes</taxon>
        <taxon>Pleosporomycetidae</taxon>
        <taxon>Pleosporales</taxon>
        <taxon>Pleosporineae</taxon>
        <taxon>Cucurbitariaceae</taxon>
        <taxon>Cucurbitaria</taxon>
    </lineage>
</organism>
<comment type="caution">
    <text evidence="3">The sequence shown here is derived from an EMBL/GenBank/DDBJ whole genome shotgun (WGS) entry which is preliminary data.</text>
</comment>
<feature type="signal peptide" evidence="1">
    <location>
        <begin position="1"/>
        <end position="21"/>
    </location>
</feature>
<protein>
    <recommendedName>
        <fullName evidence="2">DUF7580 domain-containing protein</fullName>
    </recommendedName>
</protein>
<evidence type="ECO:0000313" key="4">
    <source>
        <dbReference type="Proteomes" id="UP000800039"/>
    </source>
</evidence>
<evidence type="ECO:0000259" key="2">
    <source>
        <dbReference type="Pfam" id="PF24476"/>
    </source>
</evidence>
<reference evidence="3" key="1">
    <citation type="submission" date="2020-01" db="EMBL/GenBank/DDBJ databases">
        <authorList>
            <consortium name="DOE Joint Genome Institute"/>
            <person name="Haridas S."/>
            <person name="Albert R."/>
            <person name="Binder M."/>
            <person name="Bloem J."/>
            <person name="Labutti K."/>
            <person name="Salamov A."/>
            <person name="Andreopoulos B."/>
            <person name="Baker S.E."/>
            <person name="Barry K."/>
            <person name="Bills G."/>
            <person name="Bluhm B.H."/>
            <person name="Cannon C."/>
            <person name="Castanera R."/>
            <person name="Culley D.E."/>
            <person name="Daum C."/>
            <person name="Ezra D."/>
            <person name="Gonzalez J.B."/>
            <person name="Henrissat B."/>
            <person name="Kuo A."/>
            <person name="Liang C."/>
            <person name="Lipzen A."/>
            <person name="Lutzoni F."/>
            <person name="Magnuson J."/>
            <person name="Mondo S."/>
            <person name="Nolan M."/>
            <person name="Ohm R."/>
            <person name="Pangilinan J."/>
            <person name="Park H.-J."/>
            <person name="Ramirez L."/>
            <person name="Alfaro M."/>
            <person name="Sun H."/>
            <person name="Tritt A."/>
            <person name="Yoshinaga Y."/>
            <person name="Zwiers L.-H."/>
            <person name="Turgeon B.G."/>
            <person name="Goodwin S.B."/>
            <person name="Spatafora J.W."/>
            <person name="Crous P.W."/>
            <person name="Grigoriev I.V."/>
        </authorList>
    </citation>
    <scope>NUCLEOTIDE SEQUENCE</scope>
    <source>
        <strain evidence="3">CBS 394.84</strain>
    </source>
</reference>
<dbReference type="PANTHER" id="PTHR35186:SF4">
    <property type="entry name" value="PRION-INHIBITION AND PROPAGATION HELO DOMAIN-CONTAINING PROTEIN"/>
    <property type="match status" value="1"/>
</dbReference>
<dbReference type="AlphaFoldDB" id="A0A9P4GGM1"/>
<dbReference type="EMBL" id="ML976616">
    <property type="protein sequence ID" value="KAF1844869.1"/>
    <property type="molecule type" value="Genomic_DNA"/>
</dbReference>
<keyword evidence="4" id="KW-1185">Reference proteome</keyword>
<dbReference type="GeneID" id="63856123"/>
<accession>A0A9P4GGM1</accession>
<feature type="domain" description="DUF7580" evidence="2">
    <location>
        <begin position="293"/>
        <end position="463"/>
    </location>
</feature>
<dbReference type="Proteomes" id="UP000800039">
    <property type="component" value="Unassembled WGS sequence"/>
</dbReference>
<dbReference type="PANTHER" id="PTHR35186">
    <property type="entry name" value="ANK_REP_REGION DOMAIN-CONTAINING PROTEIN"/>
    <property type="match status" value="1"/>
</dbReference>
<evidence type="ECO:0000256" key="1">
    <source>
        <dbReference type="SAM" id="SignalP"/>
    </source>
</evidence>
<evidence type="ECO:0000313" key="3">
    <source>
        <dbReference type="EMBL" id="KAF1844869.1"/>
    </source>
</evidence>
<dbReference type="Pfam" id="PF24476">
    <property type="entry name" value="DUF7580"/>
    <property type="match status" value="1"/>
</dbReference>
<dbReference type="InterPro" id="IPR056002">
    <property type="entry name" value="DUF7580"/>
</dbReference>
<dbReference type="OrthoDB" id="3565018at2759"/>
<feature type="chain" id="PRO_5040183867" description="DUF7580 domain-containing protein" evidence="1">
    <location>
        <begin position="22"/>
        <end position="493"/>
    </location>
</feature>
<name>A0A9P4GGM1_9PLEO</name>
<keyword evidence="1" id="KW-0732">Signal</keyword>
<gene>
    <name evidence="3" type="ORF">K460DRAFT_99845</name>
</gene>
<sequence>MLTGAEIASLVLAILPLLISAVEHRDVGLEPANALIFRKKYKIALRCTVDENKMLFRQCCEKILSMAEVENIADLLREKDKAKLTKLWDNPQMQKALDTTFGQQDLTVILSRIHEIQKYVNRLEKYSEAGIFVHTVQSTSRAKDIKRLGKAILALQNVLEREALSITIGTAGTAWYEEIERMKSTRTHLQNIYACVDLSWNCACKSHHVVNFQCREAQDADLKIILAPFSSRSGTGNKPSKSPWQIRPLQISTSKRTKSNTALPKTTSLCESLRTTGLPALAETSSDYQYLVQVSTLLPDPKSLIPISKASSTRLKLPRDRIAVGAKLLITVLQQHDVPWLQPGWTTNDVFIRSGTNCSLCPYFEGTFNTTNTPATEKPFKPFYSRNPTLYSLGVALIEIVMGSTMENLINDDDRNMASQDPAWTRACAAFRLCSELSDHLIPPAYRDATRYCLTGEFGMEIKGKELSDDDLFSMVYRRAAKPLMELIAIGNY</sequence>
<dbReference type="RefSeq" id="XP_040787432.1">
    <property type="nucleotide sequence ID" value="XM_040938866.1"/>
</dbReference>